<dbReference type="PANTHER" id="PTHR33240">
    <property type="entry name" value="OS08G0508500 PROTEIN"/>
    <property type="match status" value="1"/>
</dbReference>
<evidence type="ECO:0000313" key="1">
    <source>
        <dbReference type="EMBL" id="KAL0301625.1"/>
    </source>
</evidence>
<gene>
    <name evidence="1" type="ORF">Sradi_6439300</name>
</gene>
<dbReference type="AlphaFoldDB" id="A0AAW2K3V1"/>
<dbReference type="Gene3D" id="2.40.70.10">
    <property type="entry name" value="Acid Proteases"/>
    <property type="match status" value="1"/>
</dbReference>
<dbReference type="PANTHER" id="PTHR33240:SF15">
    <property type="entry name" value="GAG-PRO-LIKE PROTEIN"/>
    <property type="match status" value="1"/>
</dbReference>
<accession>A0AAW2K3V1</accession>
<dbReference type="SUPFAM" id="SSF50630">
    <property type="entry name" value="Acid proteases"/>
    <property type="match status" value="1"/>
</dbReference>
<name>A0AAW2K3V1_SESRA</name>
<dbReference type="EMBL" id="JACGWJ010000030">
    <property type="protein sequence ID" value="KAL0301625.1"/>
    <property type="molecule type" value="Genomic_DNA"/>
</dbReference>
<comment type="caution">
    <text evidence="1">The sequence shown here is derived from an EMBL/GenBank/DDBJ whole genome shotgun (WGS) entry which is preliminary data.</text>
</comment>
<reference evidence="1" key="1">
    <citation type="submission" date="2020-06" db="EMBL/GenBank/DDBJ databases">
        <authorList>
            <person name="Li T."/>
            <person name="Hu X."/>
            <person name="Zhang T."/>
            <person name="Song X."/>
            <person name="Zhang H."/>
            <person name="Dai N."/>
            <person name="Sheng W."/>
            <person name="Hou X."/>
            <person name="Wei L."/>
        </authorList>
    </citation>
    <scope>NUCLEOTIDE SEQUENCE</scope>
    <source>
        <strain evidence="1">G02</strain>
        <tissue evidence="1">Leaf</tissue>
    </source>
</reference>
<sequence length="156" mass="17712">MAGYAREQKLNEILIDGGSVVNILPLQTLKEIGIPIDELSNGRLMIQGFNQGGQRAISIIRMKLLMDDMISTALFHVIDAKTSYNMLLGCPWLHENFVVPSTWHQYFKYCCNGIVRKVLGDSKPITEAESHFADAKYYTEDAKKKFYAPRRAKVIQ</sequence>
<dbReference type="InterPro" id="IPR021109">
    <property type="entry name" value="Peptidase_aspartic_dom_sf"/>
</dbReference>
<reference evidence="1" key="2">
    <citation type="journal article" date="2024" name="Plant">
        <title>Genomic evolution and insights into agronomic trait innovations of Sesamum species.</title>
        <authorList>
            <person name="Miao H."/>
            <person name="Wang L."/>
            <person name="Qu L."/>
            <person name="Liu H."/>
            <person name="Sun Y."/>
            <person name="Le M."/>
            <person name="Wang Q."/>
            <person name="Wei S."/>
            <person name="Zheng Y."/>
            <person name="Lin W."/>
            <person name="Duan Y."/>
            <person name="Cao H."/>
            <person name="Xiong S."/>
            <person name="Wang X."/>
            <person name="Wei L."/>
            <person name="Li C."/>
            <person name="Ma Q."/>
            <person name="Ju M."/>
            <person name="Zhao R."/>
            <person name="Li G."/>
            <person name="Mu C."/>
            <person name="Tian Q."/>
            <person name="Mei H."/>
            <person name="Zhang T."/>
            <person name="Gao T."/>
            <person name="Zhang H."/>
        </authorList>
    </citation>
    <scope>NUCLEOTIDE SEQUENCE</scope>
    <source>
        <strain evidence="1">G02</strain>
    </source>
</reference>
<proteinExistence type="predicted"/>
<organism evidence="1">
    <name type="scientific">Sesamum radiatum</name>
    <name type="common">Black benniseed</name>
    <dbReference type="NCBI Taxonomy" id="300843"/>
    <lineage>
        <taxon>Eukaryota</taxon>
        <taxon>Viridiplantae</taxon>
        <taxon>Streptophyta</taxon>
        <taxon>Embryophyta</taxon>
        <taxon>Tracheophyta</taxon>
        <taxon>Spermatophyta</taxon>
        <taxon>Magnoliopsida</taxon>
        <taxon>eudicotyledons</taxon>
        <taxon>Gunneridae</taxon>
        <taxon>Pentapetalae</taxon>
        <taxon>asterids</taxon>
        <taxon>lamiids</taxon>
        <taxon>Lamiales</taxon>
        <taxon>Pedaliaceae</taxon>
        <taxon>Sesamum</taxon>
    </lineage>
</organism>
<protein>
    <submittedName>
        <fullName evidence="1">Uncharacterized protein</fullName>
    </submittedName>
</protein>
<dbReference type="CDD" id="cd00303">
    <property type="entry name" value="retropepsin_like"/>
    <property type="match status" value="1"/>
</dbReference>